<evidence type="ECO:0000313" key="2">
    <source>
        <dbReference type="EMBL" id="PHM59549.1"/>
    </source>
</evidence>
<protein>
    <submittedName>
        <fullName evidence="2">Repressor</fullName>
    </submittedName>
</protein>
<dbReference type="OrthoDB" id="9791537at2"/>
<dbReference type="Gene3D" id="1.10.260.40">
    <property type="entry name" value="lambda repressor-like DNA-binding domains"/>
    <property type="match status" value="1"/>
</dbReference>
<dbReference type="EMBL" id="NJAK01000003">
    <property type="protein sequence ID" value="PHM59549.1"/>
    <property type="molecule type" value="Genomic_DNA"/>
</dbReference>
<gene>
    <name evidence="2" type="ORF">Xish_03668</name>
</gene>
<dbReference type="InterPro" id="IPR001387">
    <property type="entry name" value="Cro/C1-type_HTH"/>
</dbReference>
<dbReference type="AlphaFoldDB" id="A0A2D0K7X6"/>
<organism evidence="2 3">
    <name type="scientific">Xenorhabdus ishibashii</name>
    <dbReference type="NCBI Taxonomy" id="1034471"/>
    <lineage>
        <taxon>Bacteria</taxon>
        <taxon>Pseudomonadati</taxon>
        <taxon>Pseudomonadota</taxon>
        <taxon>Gammaproteobacteria</taxon>
        <taxon>Enterobacterales</taxon>
        <taxon>Morganellaceae</taxon>
        <taxon>Xenorhabdus</taxon>
    </lineage>
</organism>
<accession>A0A2D0K7X6</accession>
<comment type="caution">
    <text evidence="2">The sequence shown here is derived from an EMBL/GenBank/DDBJ whole genome shotgun (WGS) entry which is preliminary data.</text>
</comment>
<sequence>MPTVSNRLKMIINKLGIKQKDVANLTNLSPQTISYILTNDVEKSFYTYQIALGLGINPEWLANGIGKIFLDKTIEIPCYDSISDLKSDLPNLKKKTLVKNISFIIYSFSVFLDKRNSVICGVAPEKLLQKKEYLCILGNEYYLLENVENKDNYDLCFLVLEKRKSNLK</sequence>
<name>A0A2D0K7X6_9GAMM</name>
<evidence type="ECO:0000259" key="1">
    <source>
        <dbReference type="PROSITE" id="PS50943"/>
    </source>
</evidence>
<proteinExistence type="predicted"/>
<dbReference type="RefSeq" id="WP_099119202.1">
    <property type="nucleotide sequence ID" value="NZ_NJAK01000003.1"/>
</dbReference>
<dbReference type="SMART" id="SM00530">
    <property type="entry name" value="HTH_XRE"/>
    <property type="match status" value="1"/>
</dbReference>
<dbReference type="Proteomes" id="UP000222168">
    <property type="component" value="Unassembled WGS sequence"/>
</dbReference>
<dbReference type="GO" id="GO:0003677">
    <property type="term" value="F:DNA binding"/>
    <property type="evidence" value="ECO:0007669"/>
    <property type="project" value="InterPro"/>
</dbReference>
<keyword evidence="3" id="KW-1185">Reference proteome</keyword>
<feature type="domain" description="HTH cro/C1-type" evidence="1">
    <location>
        <begin position="8"/>
        <end position="61"/>
    </location>
</feature>
<dbReference type="PROSITE" id="PS50943">
    <property type="entry name" value="HTH_CROC1"/>
    <property type="match status" value="1"/>
</dbReference>
<evidence type="ECO:0000313" key="3">
    <source>
        <dbReference type="Proteomes" id="UP000222168"/>
    </source>
</evidence>
<dbReference type="CDD" id="cd00093">
    <property type="entry name" value="HTH_XRE"/>
    <property type="match status" value="1"/>
</dbReference>
<reference evidence="2 3" key="1">
    <citation type="journal article" date="2017" name="Nat. Microbiol.">
        <title>Natural product diversity associated with the nematode symbionts Photorhabdus and Xenorhabdus.</title>
        <authorList>
            <person name="Tobias N.J."/>
            <person name="Wolff H."/>
            <person name="Djahanschiri B."/>
            <person name="Grundmann F."/>
            <person name="Kronenwerth M."/>
            <person name="Shi Y.M."/>
            <person name="Simonyi S."/>
            <person name="Grun P."/>
            <person name="Shapiro-Ilan D."/>
            <person name="Pidot S.J."/>
            <person name="Stinear T.P."/>
            <person name="Ebersberger I."/>
            <person name="Bode H.B."/>
        </authorList>
    </citation>
    <scope>NUCLEOTIDE SEQUENCE [LARGE SCALE GENOMIC DNA]</scope>
    <source>
        <strain evidence="2 3">DSM 22670</strain>
    </source>
</reference>
<dbReference type="SUPFAM" id="SSF47413">
    <property type="entry name" value="lambda repressor-like DNA-binding domains"/>
    <property type="match status" value="1"/>
</dbReference>
<dbReference type="InterPro" id="IPR010982">
    <property type="entry name" value="Lambda_DNA-bd_dom_sf"/>
</dbReference>